<protein>
    <submittedName>
        <fullName evidence="4">Type II inositol 3,4-bisphosphate 4-phosphatase-like protein</fullName>
    </submittedName>
</protein>
<dbReference type="PANTHER" id="PTHR12187">
    <property type="entry name" value="AGAP000124-PA"/>
    <property type="match status" value="1"/>
</dbReference>
<proteinExistence type="predicted"/>
<evidence type="ECO:0000313" key="4">
    <source>
        <dbReference type="EMBL" id="GLD68089.1"/>
    </source>
</evidence>
<dbReference type="Proteomes" id="UP001279410">
    <property type="component" value="Unassembled WGS sequence"/>
</dbReference>
<organism evidence="4 5">
    <name type="scientific">Lates japonicus</name>
    <name type="common">Japanese lates</name>
    <dbReference type="NCBI Taxonomy" id="270547"/>
    <lineage>
        <taxon>Eukaryota</taxon>
        <taxon>Metazoa</taxon>
        <taxon>Chordata</taxon>
        <taxon>Craniata</taxon>
        <taxon>Vertebrata</taxon>
        <taxon>Euteleostomi</taxon>
        <taxon>Actinopterygii</taxon>
        <taxon>Neopterygii</taxon>
        <taxon>Teleostei</taxon>
        <taxon>Neoteleostei</taxon>
        <taxon>Acanthomorphata</taxon>
        <taxon>Carangaria</taxon>
        <taxon>Carangaria incertae sedis</taxon>
        <taxon>Centropomidae</taxon>
        <taxon>Lates</taxon>
    </lineage>
</organism>
<evidence type="ECO:0000256" key="1">
    <source>
        <dbReference type="ARBA" id="ARBA00022801"/>
    </source>
</evidence>
<name>A0AAD3NB78_LATJO</name>
<feature type="region of interest" description="Disordered" evidence="3">
    <location>
        <begin position="1"/>
        <end position="27"/>
    </location>
</feature>
<keyword evidence="2" id="KW-0443">Lipid metabolism</keyword>
<keyword evidence="5" id="KW-1185">Reference proteome</keyword>
<comment type="caution">
    <text evidence="4">The sequence shown here is derived from an EMBL/GenBank/DDBJ whole genome shotgun (WGS) entry which is preliminary data.</text>
</comment>
<dbReference type="GO" id="GO:0016316">
    <property type="term" value="F:phosphatidylinositol-3,4-bisphosphate 4-phosphatase activity"/>
    <property type="evidence" value="ECO:0007669"/>
    <property type="project" value="InterPro"/>
</dbReference>
<dbReference type="InterPro" id="IPR039034">
    <property type="entry name" value="INPP4"/>
</dbReference>
<keyword evidence="1" id="KW-0378">Hydrolase</keyword>
<evidence type="ECO:0000256" key="3">
    <source>
        <dbReference type="SAM" id="MobiDB-lite"/>
    </source>
</evidence>
<evidence type="ECO:0000313" key="5">
    <source>
        <dbReference type="Proteomes" id="UP001279410"/>
    </source>
</evidence>
<sequence length="422" mass="46675">MDGVNEVGEVKVSRLQMEGDGDDKTPPEHKCPALCDSLHSSVHDKENSPMMRAVLCSQVCKVYRFQTEDQRWLLVREQLSETPLSFSLPKQLLSALILRAHKQPSSYLSSLRIQGGKEPALSPHWMGPANDVINHCNYLIGCYQEATASSCQTLKEDTKRTRASGARSCWPAWPSCSPSGSSGHEELLSASGANTAHCSSAGWPDSADGEQFVHRDFKDEAGKSLCWRQAWANALEPLNCIIIAMVDRLQGRESILRVDISRAAGIHGDTNSFRYHRWDVVSSSFLLLLLLGPSWQEQLLQVTLRLRPLKGKARAAMTLSSYRGAWPDHRIDPPVVCEFHVEAVSEVRVILSLQQLLSVGVLAQFESSSTHGNDTTQMHTPTCCRPMDARSGLQKGQARGGGMLRTWRWRTTQLVAFAVTGG</sequence>
<dbReference type="GO" id="GO:0005737">
    <property type="term" value="C:cytoplasm"/>
    <property type="evidence" value="ECO:0007669"/>
    <property type="project" value="TreeGrafter"/>
</dbReference>
<reference evidence="4" key="1">
    <citation type="submission" date="2022-08" db="EMBL/GenBank/DDBJ databases">
        <title>Genome sequencing of akame (Lates japonicus).</title>
        <authorList>
            <person name="Hashiguchi Y."/>
            <person name="Takahashi H."/>
        </authorList>
    </citation>
    <scope>NUCLEOTIDE SEQUENCE</scope>
    <source>
        <strain evidence="4">Kochi</strain>
    </source>
</reference>
<dbReference type="AlphaFoldDB" id="A0AAD3NB78"/>
<dbReference type="EMBL" id="BRZM01000125">
    <property type="protein sequence ID" value="GLD68089.1"/>
    <property type="molecule type" value="Genomic_DNA"/>
</dbReference>
<evidence type="ECO:0000256" key="2">
    <source>
        <dbReference type="ARBA" id="ARBA00023098"/>
    </source>
</evidence>
<accession>A0AAD3NB78</accession>
<gene>
    <name evidence="4" type="ORF">AKAME5_001940800</name>
</gene>
<dbReference type="PANTHER" id="PTHR12187:SF3">
    <property type="entry name" value="INOSITOL POLYPHOSPHATE 4-PHOSPHATASE TYPE II"/>
    <property type="match status" value="1"/>
</dbReference>